<organism evidence="4 5">
    <name type="scientific">Dovyalis caffra</name>
    <dbReference type="NCBI Taxonomy" id="77055"/>
    <lineage>
        <taxon>Eukaryota</taxon>
        <taxon>Viridiplantae</taxon>
        <taxon>Streptophyta</taxon>
        <taxon>Embryophyta</taxon>
        <taxon>Tracheophyta</taxon>
        <taxon>Spermatophyta</taxon>
        <taxon>Magnoliopsida</taxon>
        <taxon>eudicotyledons</taxon>
        <taxon>Gunneridae</taxon>
        <taxon>Pentapetalae</taxon>
        <taxon>rosids</taxon>
        <taxon>fabids</taxon>
        <taxon>Malpighiales</taxon>
        <taxon>Salicaceae</taxon>
        <taxon>Flacourtieae</taxon>
        <taxon>Dovyalis</taxon>
    </lineage>
</organism>
<dbReference type="AlphaFoldDB" id="A0AAV1R3I9"/>
<evidence type="ECO:0000256" key="1">
    <source>
        <dbReference type="ARBA" id="ARBA00007806"/>
    </source>
</evidence>
<dbReference type="GO" id="GO:0005975">
    <property type="term" value="P:carbohydrate metabolic process"/>
    <property type="evidence" value="ECO:0007669"/>
    <property type="project" value="InterPro"/>
</dbReference>
<reference evidence="4 5" key="1">
    <citation type="submission" date="2024-01" db="EMBL/GenBank/DDBJ databases">
        <authorList>
            <person name="Waweru B."/>
        </authorList>
    </citation>
    <scope>NUCLEOTIDE SEQUENCE [LARGE SCALE GENOMIC DNA]</scope>
</reference>
<dbReference type="PANTHER" id="PTHR22762">
    <property type="entry name" value="ALPHA-GLUCOSIDASE"/>
    <property type="match status" value="1"/>
</dbReference>
<accession>A0AAV1R3I9</accession>
<proteinExistence type="inferred from homology"/>
<sequence>MTSSGYSLISFQSVFTWNTDAWDGPGTTSLYQSHPWVLVVLSNGEALKVLADTTLCCEIDLRRESIIQFIAPSSYHVITFGPFASATDVLKSLSHTIGLLRSTYEGMKLANEKKHPFALKGAGFIGSQRYAATWMRDNIANWEHGISGQPPSRPDIGGFTRNATPKLFGRRMANETLEVIGRQCSQIKQQRHEDHQDHTVIGKDIKEGAQAESNAISLLPLKRLVITNKPVEKANETGVIISVVTINK</sequence>
<evidence type="ECO:0000256" key="2">
    <source>
        <dbReference type="RuleBase" id="RU361185"/>
    </source>
</evidence>
<evidence type="ECO:0000313" key="5">
    <source>
        <dbReference type="Proteomes" id="UP001314170"/>
    </source>
</evidence>
<dbReference type="SUPFAM" id="SSF51445">
    <property type="entry name" value="(Trans)glycosidases"/>
    <property type="match status" value="1"/>
</dbReference>
<dbReference type="Gene3D" id="2.60.40.1760">
    <property type="entry name" value="glycosyl hydrolase (family 31)"/>
    <property type="match status" value="1"/>
</dbReference>
<name>A0AAV1R3I9_9ROSI</name>
<dbReference type="InterPro" id="IPR000322">
    <property type="entry name" value="Glyco_hydro_31_TIM"/>
</dbReference>
<dbReference type="CDD" id="cd14752">
    <property type="entry name" value="GH31_N"/>
    <property type="match status" value="1"/>
</dbReference>
<dbReference type="GO" id="GO:0004553">
    <property type="term" value="F:hydrolase activity, hydrolyzing O-glycosyl compounds"/>
    <property type="evidence" value="ECO:0007669"/>
    <property type="project" value="InterPro"/>
</dbReference>
<gene>
    <name evidence="4" type="ORF">DCAF_LOCUS4762</name>
</gene>
<dbReference type="EMBL" id="CAWUPB010000851">
    <property type="protein sequence ID" value="CAK7327055.1"/>
    <property type="molecule type" value="Genomic_DNA"/>
</dbReference>
<comment type="caution">
    <text evidence="4">The sequence shown here is derived from an EMBL/GenBank/DDBJ whole genome shotgun (WGS) entry which is preliminary data.</text>
</comment>
<evidence type="ECO:0000259" key="3">
    <source>
        <dbReference type="Pfam" id="PF01055"/>
    </source>
</evidence>
<dbReference type="Proteomes" id="UP001314170">
    <property type="component" value="Unassembled WGS sequence"/>
</dbReference>
<evidence type="ECO:0000313" key="4">
    <source>
        <dbReference type="EMBL" id="CAK7327055.1"/>
    </source>
</evidence>
<dbReference type="PANTHER" id="PTHR22762:SF120">
    <property type="entry name" value="HETEROGLYCAN GLUCOSIDASE 1"/>
    <property type="match status" value="1"/>
</dbReference>
<protein>
    <recommendedName>
        <fullName evidence="3">Glycoside hydrolase family 31 TIM barrel domain-containing protein</fullName>
    </recommendedName>
</protein>
<keyword evidence="2" id="KW-0326">Glycosidase</keyword>
<comment type="similarity">
    <text evidence="1 2">Belongs to the glycosyl hydrolase 31 family.</text>
</comment>
<keyword evidence="2" id="KW-0378">Hydrolase</keyword>
<keyword evidence="5" id="KW-1185">Reference proteome</keyword>
<dbReference type="Pfam" id="PF01055">
    <property type="entry name" value="Glyco_hydro_31_2nd"/>
    <property type="match status" value="1"/>
</dbReference>
<dbReference type="Gene3D" id="3.20.20.80">
    <property type="entry name" value="Glycosidases"/>
    <property type="match status" value="1"/>
</dbReference>
<dbReference type="InterPro" id="IPR017853">
    <property type="entry name" value="GH"/>
</dbReference>
<feature type="domain" description="Glycoside hydrolase family 31 TIM barrel" evidence="3">
    <location>
        <begin position="101"/>
        <end position="174"/>
    </location>
</feature>